<sequence>MPLMLVQFTDSHLHSCILSGYRYLQYEPHQNYGVIKALNSDRPLSNPNFNNSYIIPITDEQGLQMASGGVDLMEDFTFYISLEDHV</sequence>
<organism evidence="1 2">
    <name type="scientific">Chryseotalea sanaruensis</name>
    <dbReference type="NCBI Taxonomy" id="2482724"/>
    <lineage>
        <taxon>Bacteria</taxon>
        <taxon>Pseudomonadati</taxon>
        <taxon>Bacteroidota</taxon>
        <taxon>Cytophagia</taxon>
        <taxon>Cytophagales</taxon>
        <taxon>Chryseotaleaceae</taxon>
        <taxon>Chryseotalea</taxon>
    </lineage>
</organism>
<evidence type="ECO:0000313" key="1">
    <source>
        <dbReference type="EMBL" id="GCC50340.1"/>
    </source>
</evidence>
<proteinExistence type="predicted"/>
<name>A0A401U673_9BACT</name>
<evidence type="ECO:0000313" key="2">
    <source>
        <dbReference type="Proteomes" id="UP000288227"/>
    </source>
</evidence>
<dbReference type="EMBL" id="BHXQ01000001">
    <property type="protein sequence ID" value="GCC50340.1"/>
    <property type="molecule type" value="Genomic_DNA"/>
</dbReference>
<dbReference type="Proteomes" id="UP000288227">
    <property type="component" value="Unassembled WGS sequence"/>
</dbReference>
<protein>
    <submittedName>
        <fullName evidence="1">Uncharacterized protein</fullName>
    </submittedName>
</protein>
<reference evidence="1 2" key="1">
    <citation type="submission" date="2018-11" db="EMBL/GenBank/DDBJ databases">
        <title>Chryseotalea sanarue gen. nov., sp., nov., a member of the family Cytophagaceae, isolated from a brackish lake in Hamamatsu Japan.</title>
        <authorList>
            <person name="Maejima Y."/>
            <person name="Iino T."/>
            <person name="Muraguchi Y."/>
            <person name="Fukuda K."/>
            <person name="Ohkuma M."/>
            <person name="Moriuchi R."/>
            <person name="Dohra H."/>
            <person name="Kimbara K."/>
            <person name="Shintani M."/>
        </authorList>
    </citation>
    <scope>NUCLEOTIDE SEQUENCE [LARGE SCALE GENOMIC DNA]</scope>
    <source>
        <strain evidence="1 2">Ys</strain>
    </source>
</reference>
<gene>
    <name evidence="1" type="ORF">SanaruYs_05550</name>
</gene>
<dbReference type="AlphaFoldDB" id="A0A401U673"/>
<keyword evidence="2" id="KW-1185">Reference proteome</keyword>
<accession>A0A401U673</accession>
<comment type="caution">
    <text evidence="1">The sequence shown here is derived from an EMBL/GenBank/DDBJ whole genome shotgun (WGS) entry which is preliminary data.</text>
</comment>